<keyword evidence="2" id="KW-1185">Reference proteome</keyword>
<accession>A0A6M4H2G3</accession>
<dbReference type="AlphaFoldDB" id="A0A6M4H2G3"/>
<proteinExistence type="predicted"/>
<name>A0A6M4H2G3_9PROT</name>
<protein>
    <submittedName>
        <fullName evidence="1">Uncharacterized protein</fullName>
    </submittedName>
</protein>
<sequence>MLKEVNVLASICVSIVCSASWAQSASPESRPPMKRDVYLVLTKSSLNGACDIPNSPYACMVKDVEVCRKNLPIAIDQCEGKMKNQMPAEIKPEESRHWSTQFARCIVDDYVLLAGAANLNPGKCPRGGQ</sequence>
<gene>
    <name evidence="1" type="ORF">DSM104440_00306</name>
</gene>
<organism evidence="1 2">
    <name type="scientific">Usitatibacter palustris</name>
    <dbReference type="NCBI Taxonomy" id="2732487"/>
    <lineage>
        <taxon>Bacteria</taxon>
        <taxon>Pseudomonadati</taxon>
        <taxon>Pseudomonadota</taxon>
        <taxon>Betaproteobacteria</taxon>
        <taxon>Nitrosomonadales</taxon>
        <taxon>Usitatibacteraceae</taxon>
        <taxon>Usitatibacter</taxon>
    </lineage>
</organism>
<dbReference type="InParanoid" id="A0A6M4H2G3"/>
<dbReference type="Proteomes" id="UP000503096">
    <property type="component" value="Chromosome"/>
</dbReference>
<reference evidence="1 2" key="1">
    <citation type="submission" date="2020-04" db="EMBL/GenBank/DDBJ databases">
        <title>Usitatibacter rugosus gen. nov., sp. nov. and Usitatibacter palustris sp. nov., novel members of Usitatibacteraceae fam. nov. within the order Nitrosomonadales isolated from soil.</title>
        <authorList>
            <person name="Huber K.J."/>
            <person name="Neumann-Schaal M."/>
            <person name="Geppert A."/>
            <person name="Luckner M."/>
            <person name="Wanner G."/>
            <person name="Overmann J."/>
        </authorList>
    </citation>
    <scope>NUCLEOTIDE SEQUENCE [LARGE SCALE GENOMIC DNA]</scope>
    <source>
        <strain evidence="1 2">Swamp67</strain>
    </source>
</reference>
<dbReference type="KEGG" id="upl:DSM104440_00306"/>
<evidence type="ECO:0000313" key="2">
    <source>
        <dbReference type="Proteomes" id="UP000503096"/>
    </source>
</evidence>
<dbReference type="EMBL" id="CP053073">
    <property type="protein sequence ID" value="QJR13522.1"/>
    <property type="molecule type" value="Genomic_DNA"/>
</dbReference>
<evidence type="ECO:0000313" key="1">
    <source>
        <dbReference type="EMBL" id="QJR13522.1"/>
    </source>
</evidence>